<dbReference type="GO" id="GO:0005524">
    <property type="term" value="F:ATP binding"/>
    <property type="evidence" value="ECO:0007669"/>
    <property type="project" value="UniProtKB-KW"/>
</dbReference>
<feature type="modified residue" description="4-aspartylphosphate" evidence="7">
    <location>
        <position position="1156"/>
    </location>
</feature>
<dbReference type="Pfam" id="PF00072">
    <property type="entry name" value="Response_reg"/>
    <property type="match status" value="1"/>
</dbReference>
<dbReference type="InterPro" id="IPR015943">
    <property type="entry name" value="WD40/YVTN_repeat-like_dom_sf"/>
</dbReference>
<evidence type="ECO:0000313" key="11">
    <source>
        <dbReference type="EMBL" id="MDP5137339.1"/>
    </source>
</evidence>
<dbReference type="InterPro" id="IPR018060">
    <property type="entry name" value="HTH_AraC"/>
</dbReference>
<keyword evidence="11" id="KW-0547">Nucleotide-binding</keyword>
<dbReference type="SUPFAM" id="SSF52172">
    <property type="entry name" value="CheY-like"/>
    <property type="match status" value="1"/>
</dbReference>
<dbReference type="PROSITE" id="PS50110">
    <property type="entry name" value="RESPONSE_REGULATORY"/>
    <property type="match status" value="1"/>
</dbReference>
<dbReference type="InterPro" id="IPR009057">
    <property type="entry name" value="Homeodomain-like_sf"/>
</dbReference>
<protein>
    <recommendedName>
        <fullName evidence="2">histidine kinase</fullName>
        <ecNumber evidence="2">2.7.13.3</ecNumber>
    </recommendedName>
</protein>
<name>A0ABT9I1T0_9GAMM</name>
<dbReference type="InterPro" id="IPR005467">
    <property type="entry name" value="His_kinase_dom"/>
</dbReference>
<accession>A0ABT9I1T0</accession>
<dbReference type="Proteomes" id="UP001231109">
    <property type="component" value="Unassembled WGS sequence"/>
</dbReference>
<dbReference type="PROSITE" id="PS50109">
    <property type="entry name" value="HIS_KIN"/>
    <property type="match status" value="1"/>
</dbReference>
<dbReference type="Gene3D" id="1.10.10.60">
    <property type="entry name" value="Homeodomain-like"/>
    <property type="match status" value="1"/>
</dbReference>
<proteinExistence type="predicted"/>
<keyword evidence="11" id="KW-0067">ATP-binding</keyword>
<dbReference type="InterPro" id="IPR013783">
    <property type="entry name" value="Ig-like_fold"/>
</dbReference>
<dbReference type="Gene3D" id="2.130.10.10">
    <property type="entry name" value="YVTN repeat-like/Quinoprotein amine dehydrogenase"/>
    <property type="match status" value="3"/>
</dbReference>
<dbReference type="Gene3D" id="2.60.40.10">
    <property type="entry name" value="Immunoglobulins"/>
    <property type="match status" value="1"/>
</dbReference>
<dbReference type="PROSITE" id="PS00041">
    <property type="entry name" value="HTH_ARAC_FAMILY_1"/>
    <property type="match status" value="1"/>
</dbReference>
<dbReference type="InterPro" id="IPR036890">
    <property type="entry name" value="HATPase_C_sf"/>
</dbReference>
<dbReference type="Pfam" id="PF12833">
    <property type="entry name" value="HTH_18"/>
    <property type="match status" value="1"/>
</dbReference>
<dbReference type="InterPro" id="IPR001789">
    <property type="entry name" value="Sig_transdc_resp-reg_receiver"/>
</dbReference>
<dbReference type="Gene3D" id="3.40.50.2300">
    <property type="match status" value="1"/>
</dbReference>
<evidence type="ECO:0000256" key="1">
    <source>
        <dbReference type="ARBA" id="ARBA00000085"/>
    </source>
</evidence>
<dbReference type="SUPFAM" id="SSF55874">
    <property type="entry name" value="ATPase domain of HSP90 chaperone/DNA topoisomerase II/histidine kinase"/>
    <property type="match status" value="1"/>
</dbReference>
<keyword evidence="3 7" id="KW-0597">Phosphoprotein</keyword>
<evidence type="ECO:0000256" key="2">
    <source>
        <dbReference type="ARBA" id="ARBA00012438"/>
    </source>
</evidence>
<dbReference type="Pfam" id="PF07495">
    <property type="entry name" value="Y_Y_Y"/>
    <property type="match status" value="1"/>
</dbReference>
<keyword evidence="4" id="KW-0805">Transcription regulation</keyword>
<keyword evidence="5" id="KW-0238">DNA-binding</keyword>
<dbReference type="PANTHER" id="PTHR43547">
    <property type="entry name" value="TWO-COMPONENT HISTIDINE KINASE"/>
    <property type="match status" value="1"/>
</dbReference>
<dbReference type="CDD" id="cd00075">
    <property type="entry name" value="HATPase"/>
    <property type="match status" value="1"/>
</dbReference>
<dbReference type="PRINTS" id="PR00344">
    <property type="entry name" value="BCTRLSENSOR"/>
</dbReference>
<evidence type="ECO:0000256" key="7">
    <source>
        <dbReference type="PROSITE-ProRule" id="PRU00169"/>
    </source>
</evidence>
<evidence type="ECO:0000259" key="9">
    <source>
        <dbReference type="PROSITE" id="PS50109"/>
    </source>
</evidence>
<dbReference type="SMART" id="SM00342">
    <property type="entry name" value="HTH_ARAC"/>
    <property type="match status" value="1"/>
</dbReference>
<dbReference type="InterPro" id="IPR011006">
    <property type="entry name" value="CheY-like_superfamily"/>
</dbReference>
<dbReference type="PROSITE" id="PS01124">
    <property type="entry name" value="HTH_ARAC_FAMILY_2"/>
    <property type="match status" value="1"/>
</dbReference>
<feature type="domain" description="HTH araC/xylS-type" evidence="8">
    <location>
        <begin position="1275"/>
        <end position="1376"/>
    </location>
</feature>
<evidence type="ECO:0000259" key="10">
    <source>
        <dbReference type="PROSITE" id="PS50110"/>
    </source>
</evidence>
<dbReference type="InterPro" id="IPR004358">
    <property type="entry name" value="Sig_transdc_His_kin-like_C"/>
</dbReference>
<keyword evidence="6" id="KW-0804">Transcription</keyword>
<dbReference type="InterPro" id="IPR003594">
    <property type="entry name" value="HATPase_dom"/>
</dbReference>
<dbReference type="SMART" id="SM00387">
    <property type="entry name" value="HATPase_c"/>
    <property type="match status" value="1"/>
</dbReference>
<evidence type="ECO:0000256" key="6">
    <source>
        <dbReference type="ARBA" id="ARBA00023163"/>
    </source>
</evidence>
<dbReference type="EC" id="2.7.13.3" evidence="2"/>
<comment type="caution">
    <text evidence="11">The sequence shown here is derived from an EMBL/GenBank/DDBJ whole genome shotgun (WGS) entry which is preliminary data.</text>
</comment>
<dbReference type="SUPFAM" id="SSF63829">
    <property type="entry name" value="Calcium-dependent phosphotriesterase"/>
    <property type="match status" value="1"/>
</dbReference>
<dbReference type="EMBL" id="JAPJDZ010000045">
    <property type="protein sequence ID" value="MDP5137339.1"/>
    <property type="molecule type" value="Genomic_DNA"/>
</dbReference>
<dbReference type="SMART" id="SM00448">
    <property type="entry name" value="REC"/>
    <property type="match status" value="1"/>
</dbReference>
<sequence>MLAILPVALNAAFSEVQLRLPQYSVIDALEDKSGYLWLATGTGLVRYDGYSLITYLKQVDDNHSLPANLVTALFEDNLSQLWLGTANGIARFVPQSNNFIRYLHKPDATERDDNSYLAFWQTESGLLLAGGRNGLFYFHAANNRFEELLLNGKSVLGVWKIAQQQGAVWIASDSGLMQLDEQLSLSLIEAEPVRDWIKLEEQLWVASGSAQKPVIRLLGTNTVVEQPGLRRFYRDASDRVWAFGEAGLVQLQTDGTVKWSFQQAEVFALMQTRSGDLLLGGNRGIYRYHGAEQGWQAMVQSATNKQNPVDRLFETADGTVFAVQGQSGLLRWVPTATKFAHYQPPLLQQFDSRGNNVVRHIYETEENQATVLWLSTRAVAKKLTLNADNTAIVSTDMFQLPVADSSYVDFHAIQPLQSNKLLVATAKGLYWLDPHSGDYTFATLNEQLPPSRQPYGLAANAEVFNFYLDDKCLWLLSDAGLGCAERDGSGIKYWFDTTTYPAFADNRLYSTYTAWDGALWLSGTKGVSRFNPADNSIVHFQHQPGNANALAHNWVHGVWQTGIDTYWVATREGGVNKLIWQPGQPAVWQRFGRQQGLPSDVIYGILGDNAGWLWLSTSQGLVRIHSETLEVRAYQPEDGVQSDEFNFSVMHLGQSGRFYFGGINGVNGFLPEQVQDNRVAPIVRLAAWAIHDRAVPLANANENTFALAHHDNHLSFDYVGLHYADPARITYQYKLAGVDKLWVQAGTDRHARYGALKPGHYQFWVKAANPDGVWSEPALLKTFIIRPHPLLTPWAFGCYALFVLALLLWYKRFRDSTEHSLRLRVQQGVAREAALSHHLRVQFEHTVHEMRTPLMRLASHSEHSLALLPDLTTTLEKPTLDKLGRSLQIISTAQAELQQLVDNQQKLEELKLQYGQQPVAIAAVAVLQAECSRLQHYAAEQNINLSWHSDELQLWLIPGFLELIVSQLLGNALKYCPAGSSVSLSLKQTQQHALLQVEDNGPGIAPADLAHIFIRHYRSASSENIAGNGEGLFLVKTCVEIAGGRITVENLPAGGCRFCVFLPLATTETTSEAVKQSYTGSAKSPSTFTQADGFTAPQLPSDVTGQHKVLIVEDNDGLREDLMQLLSPQYHCTCASSLTDAMTLAITLLPDVILSDVMMQQKDSGLQLLASLKSTLQTSHIPVVLLTALGDQHSLARGYQYQASAYLTKPASNAAILACIATQLAQNARLTQAVRHALQQNPQEATATNTTAADAAVNAAPKPEQENDNARLFSAKLQGVLSSCFMQPELKVADIARAFYKSESELQRKCRSFTGMSVSAVLQQYRYQQVCKLLLQSSPRLSIEQIAEQCGFGSARSLQRVFKQLYGNSPQHYRQQHSD</sequence>
<keyword evidence="12" id="KW-1185">Reference proteome</keyword>
<dbReference type="Pfam" id="PF02518">
    <property type="entry name" value="HATPase_c"/>
    <property type="match status" value="1"/>
</dbReference>
<comment type="catalytic activity">
    <reaction evidence="1">
        <text>ATP + protein L-histidine = ADP + protein N-phospho-L-histidine.</text>
        <dbReference type="EC" id="2.7.13.3"/>
    </reaction>
</comment>
<feature type="domain" description="Histidine kinase" evidence="9">
    <location>
        <begin position="845"/>
        <end position="1066"/>
    </location>
</feature>
<evidence type="ECO:0000259" key="8">
    <source>
        <dbReference type="PROSITE" id="PS01124"/>
    </source>
</evidence>
<dbReference type="Gene3D" id="3.30.565.10">
    <property type="entry name" value="Histidine kinase-like ATPase, C-terminal domain"/>
    <property type="match status" value="1"/>
</dbReference>
<evidence type="ECO:0000313" key="12">
    <source>
        <dbReference type="Proteomes" id="UP001231109"/>
    </source>
</evidence>
<dbReference type="SUPFAM" id="SSF46689">
    <property type="entry name" value="Homeodomain-like"/>
    <property type="match status" value="1"/>
</dbReference>
<evidence type="ECO:0000256" key="3">
    <source>
        <dbReference type="ARBA" id="ARBA00022553"/>
    </source>
</evidence>
<dbReference type="InterPro" id="IPR018062">
    <property type="entry name" value="HTH_AraC-typ_CS"/>
</dbReference>
<dbReference type="PANTHER" id="PTHR43547:SF2">
    <property type="entry name" value="HYBRID SIGNAL TRANSDUCTION HISTIDINE KINASE C"/>
    <property type="match status" value="1"/>
</dbReference>
<evidence type="ECO:0000256" key="4">
    <source>
        <dbReference type="ARBA" id="ARBA00023015"/>
    </source>
</evidence>
<gene>
    <name evidence="11" type="ORF">ORJ04_15390</name>
</gene>
<feature type="domain" description="Response regulatory" evidence="10">
    <location>
        <begin position="1108"/>
        <end position="1224"/>
    </location>
</feature>
<reference evidence="11 12" key="1">
    <citation type="submission" date="2022-11" db="EMBL/GenBank/DDBJ databases">
        <title>Viruses from the air-sea interface of a natural surface slick.</title>
        <authorList>
            <person name="Rahlff J."/>
            <person name="Holmfeldt K."/>
        </authorList>
    </citation>
    <scope>NUCLEOTIDE SEQUENCE [LARGE SCALE GENOMIC DNA]</scope>
    <source>
        <strain evidence="11 12">SMS4</strain>
    </source>
</reference>
<dbReference type="RefSeq" id="WP_305976702.1">
    <property type="nucleotide sequence ID" value="NZ_JAPJDZ010000045.1"/>
</dbReference>
<dbReference type="InterPro" id="IPR011123">
    <property type="entry name" value="Y_Y_Y"/>
</dbReference>
<evidence type="ECO:0000256" key="5">
    <source>
        <dbReference type="ARBA" id="ARBA00023125"/>
    </source>
</evidence>
<dbReference type="CDD" id="cd00156">
    <property type="entry name" value="REC"/>
    <property type="match status" value="1"/>
</dbReference>
<organism evidence="11 12">
    <name type="scientific">Rheinheimera baltica</name>
    <dbReference type="NCBI Taxonomy" id="67576"/>
    <lineage>
        <taxon>Bacteria</taxon>
        <taxon>Pseudomonadati</taxon>
        <taxon>Pseudomonadota</taxon>
        <taxon>Gammaproteobacteria</taxon>
        <taxon>Chromatiales</taxon>
        <taxon>Chromatiaceae</taxon>
        <taxon>Rheinheimera</taxon>
    </lineage>
</organism>